<reference evidence="1 2" key="1">
    <citation type="submission" date="2014-03" db="EMBL/GenBank/DDBJ databases">
        <title>Draft genome of the hookworm Oesophagostomum dentatum.</title>
        <authorList>
            <person name="Mitreva M."/>
        </authorList>
    </citation>
    <scope>NUCLEOTIDE SEQUENCE [LARGE SCALE GENOMIC DNA]</scope>
    <source>
        <strain evidence="1 2">OD-Hann</strain>
    </source>
</reference>
<accession>A0A0B1S3G3</accession>
<dbReference type="Proteomes" id="UP000053660">
    <property type="component" value="Unassembled WGS sequence"/>
</dbReference>
<dbReference type="GO" id="GO:0003676">
    <property type="term" value="F:nucleic acid binding"/>
    <property type="evidence" value="ECO:0007669"/>
    <property type="project" value="InterPro"/>
</dbReference>
<protein>
    <recommendedName>
        <fullName evidence="3">Tc1-like transposase DDE domain-containing protein</fullName>
    </recommendedName>
</protein>
<dbReference type="EMBL" id="KN604879">
    <property type="protein sequence ID" value="KHJ79464.1"/>
    <property type="molecule type" value="Genomic_DNA"/>
</dbReference>
<dbReference type="Gene3D" id="3.30.420.10">
    <property type="entry name" value="Ribonuclease H-like superfamily/Ribonuclease H"/>
    <property type="match status" value="1"/>
</dbReference>
<organism evidence="1 2">
    <name type="scientific">Oesophagostomum dentatum</name>
    <name type="common">Nodular worm</name>
    <dbReference type="NCBI Taxonomy" id="61180"/>
    <lineage>
        <taxon>Eukaryota</taxon>
        <taxon>Metazoa</taxon>
        <taxon>Ecdysozoa</taxon>
        <taxon>Nematoda</taxon>
        <taxon>Chromadorea</taxon>
        <taxon>Rhabditida</taxon>
        <taxon>Rhabditina</taxon>
        <taxon>Rhabditomorpha</taxon>
        <taxon>Strongyloidea</taxon>
        <taxon>Strongylidae</taxon>
        <taxon>Oesophagostomum</taxon>
    </lineage>
</organism>
<dbReference type="PANTHER" id="PTHR23022:SF134">
    <property type="entry name" value="TRANSPOSABLE ELEMENT TC1 TRANSPOSASE"/>
    <property type="match status" value="1"/>
</dbReference>
<gene>
    <name evidence="1" type="ORF">OESDEN_20890</name>
</gene>
<evidence type="ECO:0008006" key="3">
    <source>
        <dbReference type="Google" id="ProtNLM"/>
    </source>
</evidence>
<keyword evidence="2" id="KW-1185">Reference proteome</keyword>
<dbReference type="InterPro" id="IPR052338">
    <property type="entry name" value="Transposase_5"/>
</dbReference>
<dbReference type="InterPro" id="IPR036397">
    <property type="entry name" value="RNaseH_sf"/>
</dbReference>
<evidence type="ECO:0000313" key="2">
    <source>
        <dbReference type="Proteomes" id="UP000053660"/>
    </source>
</evidence>
<dbReference type="PANTHER" id="PTHR23022">
    <property type="entry name" value="TRANSPOSABLE ELEMENT-RELATED"/>
    <property type="match status" value="1"/>
</dbReference>
<name>A0A0B1S3G3_OESDE</name>
<evidence type="ECO:0000313" key="1">
    <source>
        <dbReference type="EMBL" id="KHJ79464.1"/>
    </source>
</evidence>
<proteinExistence type="predicted"/>
<sequence>MSGSSRFAIENAVISRHIEGLPMTEILRDLLPCFPSMTYEKVRTIVRKFKAFNLQGHPKEKPKFPSRKFNQYEIFRIQNVVTNCLEENNEITTKELCARVATELSFDVKPTMMTRLVQTLGFDSKSVRTGQLIHKTNREKRLAFCKEMISKKVRMDSKLYCKILRDYYIPFAYTLYNNKCRLAQDNDPKHVSRFTVAHLDKWQIKRIEWPAESPDMNPIEFVWHQLKHFLRHTYKPENKEQLMAGIKTFWRNVMTREQCVKYVKHISHAMPRIIQAGGGNI</sequence>
<dbReference type="AlphaFoldDB" id="A0A0B1S3G3"/>
<dbReference type="OrthoDB" id="10006939at2759"/>